<dbReference type="CDD" id="cd17356">
    <property type="entry name" value="MFS_HXT"/>
    <property type="match status" value="1"/>
</dbReference>
<evidence type="ECO:0000256" key="6">
    <source>
        <dbReference type="ARBA" id="ARBA00023136"/>
    </source>
</evidence>
<keyword evidence="6 8" id="KW-0472">Membrane</keyword>
<feature type="transmembrane region" description="Helical" evidence="8">
    <location>
        <begin position="295"/>
        <end position="316"/>
    </location>
</feature>
<feature type="transmembrane region" description="Helical" evidence="8">
    <location>
        <begin position="323"/>
        <end position="347"/>
    </location>
</feature>
<feature type="transmembrane region" description="Helical" evidence="8">
    <location>
        <begin position="79"/>
        <end position="98"/>
    </location>
</feature>
<evidence type="ECO:0000256" key="3">
    <source>
        <dbReference type="ARBA" id="ARBA00022448"/>
    </source>
</evidence>
<feature type="domain" description="Major facilitator superfamily (MFS) profile" evidence="9">
    <location>
        <begin position="11"/>
        <end position="460"/>
    </location>
</feature>
<evidence type="ECO:0000256" key="1">
    <source>
        <dbReference type="ARBA" id="ARBA00004141"/>
    </source>
</evidence>
<gene>
    <name evidence="10" type="ORF">BZA70DRAFT_276354</name>
</gene>
<evidence type="ECO:0000256" key="7">
    <source>
        <dbReference type="RuleBase" id="RU003346"/>
    </source>
</evidence>
<comment type="subcellular location">
    <subcellularLocation>
        <location evidence="1">Membrane</location>
        <topology evidence="1">Multi-pass membrane protein</topology>
    </subcellularLocation>
</comment>
<dbReference type="InterPro" id="IPR005829">
    <property type="entry name" value="Sugar_transporter_CS"/>
</dbReference>
<accession>A0ABR1F972</accession>
<dbReference type="PROSITE" id="PS50850">
    <property type="entry name" value="MFS"/>
    <property type="match status" value="1"/>
</dbReference>
<feature type="transmembrane region" description="Helical" evidence="8">
    <location>
        <begin position="270"/>
        <end position="289"/>
    </location>
</feature>
<evidence type="ECO:0000313" key="11">
    <source>
        <dbReference type="Proteomes" id="UP001498771"/>
    </source>
</evidence>
<dbReference type="PRINTS" id="PR00171">
    <property type="entry name" value="SUGRTRNSPORT"/>
</dbReference>
<dbReference type="PANTHER" id="PTHR48022:SF7">
    <property type="entry name" value="MAJOR FACILITATOR SUPERFAMILY (MFS) PROFILE DOMAIN-CONTAINING PROTEIN-RELATED"/>
    <property type="match status" value="1"/>
</dbReference>
<dbReference type="PROSITE" id="PS00216">
    <property type="entry name" value="SUGAR_TRANSPORT_1"/>
    <property type="match status" value="2"/>
</dbReference>
<name>A0ABR1F972_9ASCO</name>
<dbReference type="InterPro" id="IPR003663">
    <property type="entry name" value="Sugar/inositol_transpt"/>
</dbReference>
<dbReference type="InterPro" id="IPR005828">
    <property type="entry name" value="MFS_sugar_transport-like"/>
</dbReference>
<feature type="transmembrane region" description="Helical" evidence="8">
    <location>
        <begin position="171"/>
        <end position="190"/>
    </location>
</feature>
<feature type="transmembrane region" description="Helical" evidence="8">
    <location>
        <begin position="9"/>
        <end position="33"/>
    </location>
</feature>
<feature type="transmembrane region" description="Helical" evidence="8">
    <location>
        <begin position="138"/>
        <end position="159"/>
    </location>
</feature>
<keyword evidence="11" id="KW-1185">Reference proteome</keyword>
<protein>
    <submittedName>
        <fullName evidence="10">Sugar transporter</fullName>
    </submittedName>
</protein>
<sequence length="568" mass="63112">MALKTYNPYVVALAATIGGMLFGFDVSSVSAFVNNETYRAYFNYPNDIVQGAITSAMAGGSFFGSLSSGRLSDSLGRKYAVQIGAVIWILGSLIQSAVRTSFQLILGRFISGVAIGICSSQVPVYIAELSPKRIRGRLVGTFQWAITWGVLIMFLVGYACSFLEGPKSFRIAWGFQVVPGAILLISLFFFPESPRWLATRDRWEEATNVIAHIQGGGDPEHPDVLVEMQEIREVVRINRLSADVTVKDLFAPGSRLRTFVGFSAQMWQQLTGINVMMYYVVYTFAMAGYEGNTDLIASSVQYAINVMMTIPALLFIDNWGRRPLLLTGSTFMALWLFCVAFTMGHFGHYVDSLNGNAEIRWTVPNRVAAKAIILFNYLFVGTFAPTYGPGTWIYVSEIFPLKQRAIANGMCSAVNWTFNFLLAFLVPLGFKHIQYRTYLIFCVFCVCMTIHVYLMFPETKGKTLEEIDLIWDEHIPPWKSAKIDINELAAHNDRERLIDNESPLAPTELGQMSDRLYPADSAAYPGSSALSTTSYDTDAVNFGDEEAHNLLGQSHPLATVDSNKSKLV</sequence>
<evidence type="ECO:0000256" key="4">
    <source>
        <dbReference type="ARBA" id="ARBA00022692"/>
    </source>
</evidence>
<keyword evidence="5 8" id="KW-1133">Transmembrane helix</keyword>
<keyword evidence="4 8" id="KW-0812">Transmembrane</keyword>
<dbReference type="InterPro" id="IPR036259">
    <property type="entry name" value="MFS_trans_sf"/>
</dbReference>
<evidence type="ECO:0000256" key="2">
    <source>
        <dbReference type="ARBA" id="ARBA00010992"/>
    </source>
</evidence>
<comment type="caution">
    <text evidence="10">The sequence shown here is derived from an EMBL/GenBank/DDBJ whole genome shotgun (WGS) entry which is preliminary data.</text>
</comment>
<feature type="transmembrane region" description="Helical" evidence="8">
    <location>
        <begin position="405"/>
        <end position="426"/>
    </location>
</feature>
<dbReference type="GeneID" id="90037804"/>
<dbReference type="Pfam" id="PF00083">
    <property type="entry name" value="Sugar_tr"/>
    <property type="match status" value="1"/>
</dbReference>
<comment type="similarity">
    <text evidence="2 7">Belongs to the major facilitator superfamily. Sugar transporter (TC 2.A.1.1) family.</text>
</comment>
<feature type="transmembrane region" description="Helical" evidence="8">
    <location>
        <begin position="367"/>
        <end position="384"/>
    </location>
</feature>
<dbReference type="EMBL" id="JBBJBU010000003">
    <property type="protein sequence ID" value="KAK7206337.1"/>
    <property type="molecule type" value="Genomic_DNA"/>
</dbReference>
<evidence type="ECO:0000256" key="5">
    <source>
        <dbReference type="ARBA" id="ARBA00022989"/>
    </source>
</evidence>
<dbReference type="Proteomes" id="UP001498771">
    <property type="component" value="Unassembled WGS sequence"/>
</dbReference>
<keyword evidence="10" id="KW-0762">Sugar transport</keyword>
<evidence type="ECO:0000256" key="8">
    <source>
        <dbReference type="SAM" id="Phobius"/>
    </source>
</evidence>
<dbReference type="Gene3D" id="1.20.1250.20">
    <property type="entry name" value="MFS general substrate transporter like domains"/>
    <property type="match status" value="1"/>
</dbReference>
<feature type="transmembrane region" description="Helical" evidence="8">
    <location>
        <begin position="438"/>
        <end position="456"/>
    </location>
</feature>
<dbReference type="SUPFAM" id="SSF103473">
    <property type="entry name" value="MFS general substrate transporter"/>
    <property type="match status" value="1"/>
</dbReference>
<dbReference type="RefSeq" id="XP_064769370.1">
    <property type="nucleotide sequence ID" value="XM_064912292.1"/>
</dbReference>
<dbReference type="InterPro" id="IPR020846">
    <property type="entry name" value="MFS_dom"/>
</dbReference>
<dbReference type="PROSITE" id="PS00217">
    <property type="entry name" value="SUGAR_TRANSPORT_2"/>
    <property type="match status" value="1"/>
</dbReference>
<organism evidence="10 11">
    <name type="scientific">Myxozyma melibiosi</name>
    <dbReference type="NCBI Taxonomy" id="54550"/>
    <lineage>
        <taxon>Eukaryota</taxon>
        <taxon>Fungi</taxon>
        <taxon>Dikarya</taxon>
        <taxon>Ascomycota</taxon>
        <taxon>Saccharomycotina</taxon>
        <taxon>Lipomycetes</taxon>
        <taxon>Lipomycetales</taxon>
        <taxon>Lipomycetaceae</taxon>
        <taxon>Myxozyma</taxon>
    </lineage>
</organism>
<dbReference type="NCBIfam" id="TIGR00879">
    <property type="entry name" value="SP"/>
    <property type="match status" value="1"/>
</dbReference>
<dbReference type="InterPro" id="IPR050360">
    <property type="entry name" value="MFS_Sugar_Transporters"/>
</dbReference>
<evidence type="ECO:0000259" key="9">
    <source>
        <dbReference type="PROSITE" id="PS50850"/>
    </source>
</evidence>
<evidence type="ECO:0000313" key="10">
    <source>
        <dbReference type="EMBL" id="KAK7206337.1"/>
    </source>
</evidence>
<dbReference type="PANTHER" id="PTHR48022">
    <property type="entry name" value="PLASTIDIC GLUCOSE TRANSPORTER 4"/>
    <property type="match status" value="1"/>
</dbReference>
<feature type="transmembrane region" description="Helical" evidence="8">
    <location>
        <begin position="104"/>
        <end position="126"/>
    </location>
</feature>
<reference evidence="10 11" key="1">
    <citation type="submission" date="2024-03" db="EMBL/GenBank/DDBJ databases">
        <title>Genome-scale model development and genomic sequencing of the oleaginous clade Lipomyces.</title>
        <authorList>
            <consortium name="Lawrence Berkeley National Laboratory"/>
            <person name="Czajka J.J."/>
            <person name="Han Y."/>
            <person name="Kim J."/>
            <person name="Mondo S.J."/>
            <person name="Hofstad B.A."/>
            <person name="Robles A."/>
            <person name="Haridas S."/>
            <person name="Riley R."/>
            <person name="LaButti K."/>
            <person name="Pangilinan J."/>
            <person name="Andreopoulos W."/>
            <person name="Lipzen A."/>
            <person name="Yan J."/>
            <person name="Wang M."/>
            <person name="Ng V."/>
            <person name="Grigoriev I.V."/>
            <person name="Spatafora J.W."/>
            <person name="Magnuson J.K."/>
            <person name="Baker S.E."/>
            <person name="Pomraning K.R."/>
        </authorList>
    </citation>
    <scope>NUCLEOTIDE SEQUENCE [LARGE SCALE GENOMIC DNA]</scope>
    <source>
        <strain evidence="10 11">Phaff 52-87</strain>
    </source>
</reference>
<proteinExistence type="inferred from homology"/>
<keyword evidence="3 7" id="KW-0813">Transport</keyword>